<gene>
    <name evidence="3" type="ORF">J2S23_001522</name>
</gene>
<sequence length="478" mass="54760">MTKFPKNFLWGGAIAAHQVEGAWDVDGKGPTVMDMVTSGSHTIPRIYDPTLSDNHFFPTHEGIDFFNHYPEDIALFAEMGFKTLRLSINWTRIFPTGMEEVANEAGLQFYDKVFDECLKYGIEPLVTLCHYEMPYALVEKYNGWASREVISCFEKFSKTVIDRYHTKVKRWLTFNEINAGTLFTGVVMTLGIVKDYQGPMLDAPASEAEKFQALHHQFVASARVVNYAHQHYPELQMGNMIGFLPQYAFTPNPADILLAQEKNRIVNWFCSDIQVRGKYPTYAQRFFKENNIQLKIEEGDLEDLAKGRVDFYTLSYYMSFCVSTDNNLEETGGNLLGGIKNPYLEASDWGWQIDPKGLRWLLNEINDRYEIPIMVVENGLGAYDEKSSDGKIHDDYRSAYLREHIIQMAEAIEDGVNLIGYTPWGCIDLISLSTGEMAKRYGFIYVNKFDDGTGDFSREKKDSFEWYKNVIASNGDRL</sequence>
<dbReference type="PROSITE" id="PS00653">
    <property type="entry name" value="GLYCOSYL_HYDROL_F1_2"/>
    <property type="match status" value="1"/>
</dbReference>
<comment type="caution">
    <text evidence="3">The sequence shown here is derived from an EMBL/GenBank/DDBJ whole genome shotgun (WGS) entry which is preliminary data.</text>
</comment>
<proteinExistence type="inferred from homology"/>
<reference evidence="3 4" key="1">
    <citation type="submission" date="2023-07" db="EMBL/GenBank/DDBJ databases">
        <title>Genomic Encyclopedia of Type Strains, Phase IV (KMG-IV): sequencing the most valuable type-strain genomes for metagenomic binning, comparative biology and taxonomic classification.</title>
        <authorList>
            <person name="Goeker M."/>
        </authorList>
    </citation>
    <scope>NUCLEOTIDE SEQUENCE [LARGE SCALE GENOMIC DNA]</scope>
    <source>
        <strain evidence="3 4">DSM 105143</strain>
    </source>
</reference>
<dbReference type="PANTHER" id="PTHR10353:SF122">
    <property type="entry name" value="6-PHOSPHO-BETA-GLUCOSIDASE ASCB-RELATED"/>
    <property type="match status" value="1"/>
</dbReference>
<accession>A0ABT9YSS8</accession>
<dbReference type="Proteomes" id="UP001223079">
    <property type="component" value="Unassembled WGS sequence"/>
</dbReference>
<evidence type="ECO:0000256" key="2">
    <source>
        <dbReference type="RuleBase" id="RU003690"/>
    </source>
</evidence>
<dbReference type="EC" id="3.2.1.86" evidence="3"/>
<dbReference type="Gene3D" id="3.20.20.80">
    <property type="entry name" value="Glycosidases"/>
    <property type="match status" value="1"/>
</dbReference>
<keyword evidence="4" id="KW-1185">Reference proteome</keyword>
<evidence type="ECO:0000313" key="3">
    <source>
        <dbReference type="EMBL" id="MDQ0222947.1"/>
    </source>
</evidence>
<keyword evidence="1 3" id="KW-0326">Glycosidase</keyword>
<dbReference type="InterPro" id="IPR033132">
    <property type="entry name" value="GH_1_N_CS"/>
</dbReference>
<dbReference type="RefSeq" id="WP_307122123.1">
    <property type="nucleotide sequence ID" value="NZ_JAUSTM010000014.1"/>
</dbReference>
<dbReference type="PANTHER" id="PTHR10353">
    <property type="entry name" value="GLYCOSYL HYDROLASE"/>
    <property type="match status" value="1"/>
</dbReference>
<dbReference type="Pfam" id="PF00232">
    <property type="entry name" value="Glyco_hydro_1"/>
    <property type="match status" value="1"/>
</dbReference>
<dbReference type="InterPro" id="IPR001360">
    <property type="entry name" value="Glyco_hydro_1"/>
</dbReference>
<protein>
    <submittedName>
        <fullName evidence="3">6-phospho-beta-glucosidase</fullName>
        <ecNumber evidence="3">3.2.1.86</ecNumber>
    </submittedName>
</protein>
<dbReference type="GO" id="GO:0008706">
    <property type="term" value="F:6-phospho-beta-glucosidase activity"/>
    <property type="evidence" value="ECO:0007669"/>
    <property type="project" value="UniProtKB-EC"/>
</dbReference>
<organism evidence="3 4">
    <name type="scientific">Streptococcus moroccensis</name>
    <dbReference type="NCBI Taxonomy" id="1451356"/>
    <lineage>
        <taxon>Bacteria</taxon>
        <taxon>Bacillati</taxon>
        <taxon>Bacillota</taxon>
        <taxon>Bacilli</taxon>
        <taxon>Lactobacillales</taxon>
        <taxon>Streptococcaceae</taxon>
        <taxon>Streptococcus</taxon>
    </lineage>
</organism>
<evidence type="ECO:0000313" key="4">
    <source>
        <dbReference type="Proteomes" id="UP001223079"/>
    </source>
</evidence>
<evidence type="ECO:0000256" key="1">
    <source>
        <dbReference type="ARBA" id="ARBA00023295"/>
    </source>
</evidence>
<keyword evidence="3" id="KW-0378">Hydrolase</keyword>
<dbReference type="InterPro" id="IPR017853">
    <property type="entry name" value="GH"/>
</dbReference>
<dbReference type="EMBL" id="JAUSTM010000014">
    <property type="protein sequence ID" value="MDQ0222947.1"/>
    <property type="molecule type" value="Genomic_DNA"/>
</dbReference>
<dbReference type="SUPFAM" id="SSF51445">
    <property type="entry name" value="(Trans)glycosidases"/>
    <property type="match status" value="1"/>
</dbReference>
<name>A0ABT9YSS8_9STRE</name>
<comment type="similarity">
    <text evidence="2">Belongs to the glycosyl hydrolase 1 family.</text>
</comment>
<dbReference type="PRINTS" id="PR00131">
    <property type="entry name" value="GLHYDRLASE1"/>
</dbReference>